<feature type="region of interest" description="RNA binding" evidence="7">
    <location>
        <begin position="246"/>
        <end position="252"/>
    </location>
</feature>
<accession>A0AAX3BD69</accession>
<comment type="pathway">
    <text evidence="1 7">tRNA modification; tRNA-queuosine biosynthesis.</text>
</comment>
<feature type="binding site" evidence="7">
    <location>
        <position position="334"/>
    </location>
    <ligand>
        <name>Zn(2+)</name>
        <dbReference type="ChEBI" id="CHEBI:29105"/>
    </ligand>
</feature>
<dbReference type="InterPro" id="IPR004803">
    <property type="entry name" value="TGT"/>
</dbReference>
<sequence length="383" mass="42896">MKFHVVASDGFARAGEMVLSHGVVHTPVFMPVGTQATVKTLSPQELLEAKAEIILSNAYHLYLRPGIDLIRAAGGIHRFMGWEKPVLTDSGGFQVFSLAKLRKITDEGARFQSHIDGSYHFLTPERVMEIESAIGADIVMAFDQCVAADASYAEVFDALKRTTLWAKRSKEAFEKVGQSYQTLFGIVQGGIFEDLRRLSVEEIVGVGFEGYAIGGLSVGETKQDMYRMLNVLNSVLPFDKPRYLMGVGVPEDILYGIELGVDMFDCVFPTRAARNALVFTHDGRLNLRNKALEYDFRPIDEECDCYACKNFTRAYIRHLHRSGEILGLRLASIHNVTFLIRLAQRAREAILEGNFAEFKRTFLSRYQQGAFLHMMEGEVSSGK</sequence>
<dbReference type="Pfam" id="PF01702">
    <property type="entry name" value="TGT"/>
    <property type="match status" value="1"/>
</dbReference>
<feature type="binding site" evidence="7">
    <location>
        <position position="308"/>
    </location>
    <ligand>
        <name>Zn(2+)</name>
        <dbReference type="ChEBI" id="CHEBI:29105"/>
    </ligand>
</feature>
<dbReference type="RefSeq" id="WP_271435208.1">
    <property type="nucleotide sequence ID" value="NZ_CP073355.1"/>
</dbReference>
<dbReference type="EC" id="2.4.2.29" evidence="7"/>
<dbReference type="NCBIfam" id="TIGR00449">
    <property type="entry name" value="tgt_general"/>
    <property type="match status" value="1"/>
</dbReference>
<dbReference type="FunFam" id="3.20.20.105:FF:000001">
    <property type="entry name" value="Queuine tRNA-ribosyltransferase"/>
    <property type="match status" value="1"/>
</dbReference>
<feature type="binding site" evidence="7">
    <location>
        <begin position="89"/>
        <end position="93"/>
    </location>
    <ligand>
        <name>substrate</name>
    </ligand>
</feature>
<dbReference type="AlphaFoldDB" id="A0AAX3BD69"/>
<feature type="binding site" evidence="7">
    <location>
        <position position="305"/>
    </location>
    <ligand>
        <name>Zn(2+)</name>
        <dbReference type="ChEBI" id="CHEBI:29105"/>
    </ligand>
</feature>
<dbReference type="NCBIfam" id="TIGR00430">
    <property type="entry name" value="Q_tRNA_tgt"/>
    <property type="match status" value="1"/>
</dbReference>
<evidence type="ECO:0000256" key="4">
    <source>
        <dbReference type="ARBA" id="ARBA00022694"/>
    </source>
</evidence>
<dbReference type="PANTHER" id="PTHR46499">
    <property type="entry name" value="QUEUINE TRNA-RIBOSYLTRANSFERASE"/>
    <property type="match status" value="1"/>
</dbReference>
<evidence type="ECO:0000256" key="7">
    <source>
        <dbReference type="HAMAP-Rule" id="MF_00168"/>
    </source>
</evidence>
<keyword evidence="4 7" id="KW-0819">tRNA processing</keyword>
<evidence type="ECO:0000256" key="2">
    <source>
        <dbReference type="ARBA" id="ARBA00022676"/>
    </source>
</evidence>
<dbReference type="GO" id="GO:0005829">
    <property type="term" value="C:cytosol"/>
    <property type="evidence" value="ECO:0007669"/>
    <property type="project" value="TreeGrafter"/>
</dbReference>
<organism evidence="9 10">
    <name type="scientific">Thermospira aquatica</name>
    <dbReference type="NCBI Taxonomy" id="2828656"/>
    <lineage>
        <taxon>Bacteria</taxon>
        <taxon>Pseudomonadati</taxon>
        <taxon>Spirochaetota</taxon>
        <taxon>Spirochaetia</taxon>
        <taxon>Brevinematales</taxon>
        <taxon>Thermospiraceae</taxon>
        <taxon>Thermospira</taxon>
    </lineage>
</organism>
<evidence type="ECO:0000256" key="3">
    <source>
        <dbReference type="ARBA" id="ARBA00022679"/>
    </source>
</evidence>
<dbReference type="GO" id="GO:0046872">
    <property type="term" value="F:metal ion binding"/>
    <property type="evidence" value="ECO:0007669"/>
    <property type="project" value="UniProtKB-KW"/>
</dbReference>
<feature type="active site" description="Proton acceptor" evidence="7">
    <location>
        <position position="89"/>
    </location>
</feature>
<comment type="catalytic activity">
    <reaction evidence="6 7">
        <text>7-aminomethyl-7-carbaguanine + guanosine(34) in tRNA = 7-aminomethyl-7-carbaguanosine(34) in tRNA + guanine</text>
        <dbReference type="Rhea" id="RHEA:24104"/>
        <dbReference type="Rhea" id="RHEA-COMP:10341"/>
        <dbReference type="Rhea" id="RHEA-COMP:10342"/>
        <dbReference type="ChEBI" id="CHEBI:16235"/>
        <dbReference type="ChEBI" id="CHEBI:58703"/>
        <dbReference type="ChEBI" id="CHEBI:74269"/>
        <dbReference type="ChEBI" id="CHEBI:82833"/>
        <dbReference type="EC" id="2.4.2.29"/>
    </reaction>
</comment>
<comment type="cofactor">
    <cofactor evidence="7">
        <name>Zn(2+)</name>
        <dbReference type="ChEBI" id="CHEBI:29105"/>
    </cofactor>
    <text evidence="7">Binds 1 zinc ion per subunit.</text>
</comment>
<dbReference type="GO" id="GO:0008616">
    <property type="term" value="P:tRNA queuosine(34) biosynthetic process"/>
    <property type="evidence" value="ECO:0007669"/>
    <property type="project" value="UniProtKB-UniRule"/>
</dbReference>
<keyword evidence="7" id="KW-0862">Zinc</keyword>
<dbReference type="PANTHER" id="PTHR46499:SF1">
    <property type="entry name" value="QUEUINE TRNA-RIBOSYLTRANSFERASE"/>
    <property type="match status" value="1"/>
</dbReference>
<feature type="region of interest" description="RNA binding; important for wobble base 34 recognition" evidence="7">
    <location>
        <begin position="270"/>
        <end position="274"/>
    </location>
</feature>
<keyword evidence="10" id="KW-1185">Reference proteome</keyword>
<keyword evidence="5 7" id="KW-0671">Queuosine biosynthesis</keyword>
<evidence type="ECO:0000259" key="8">
    <source>
        <dbReference type="Pfam" id="PF01702"/>
    </source>
</evidence>
<evidence type="ECO:0000256" key="6">
    <source>
        <dbReference type="ARBA" id="ARBA00050112"/>
    </source>
</evidence>
<reference evidence="9" key="1">
    <citation type="submission" date="2021-04" db="EMBL/GenBank/DDBJ databases">
        <authorList>
            <person name="Postec A."/>
        </authorList>
    </citation>
    <scope>NUCLEOTIDE SEQUENCE</scope>
    <source>
        <strain evidence="9">F1F22</strain>
    </source>
</reference>
<dbReference type="EMBL" id="CP073355">
    <property type="protein sequence ID" value="URA10075.1"/>
    <property type="molecule type" value="Genomic_DNA"/>
</dbReference>
<keyword evidence="2 7" id="KW-0328">Glycosyltransferase</keyword>
<feature type="binding site" evidence="7">
    <location>
        <position position="143"/>
    </location>
    <ligand>
        <name>substrate</name>
    </ligand>
</feature>
<evidence type="ECO:0000256" key="1">
    <source>
        <dbReference type="ARBA" id="ARBA00004691"/>
    </source>
</evidence>
<dbReference type="SUPFAM" id="SSF51713">
    <property type="entry name" value="tRNA-guanine transglycosylase"/>
    <property type="match status" value="1"/>
</dbReference>
<keyword evidence="3 7" id="KW-0808">Transferase</keyword>
<comment type="subunit">
    <text evidence="7">Homodimer. Within each dimer, one monomer is responsible for RNA recognition and catalysis, while the other monomer binds to the replacement base PreQ1.</text>
</comment>
<dbReference type="Proteomes" id="UP001056539">
    <property type="component" value="Chromosome"/>
</dbReference>
<keyword evidence="7" id="KW-0479">Metal-binding</keyword>
<dbReference type="InterPro" id="IPR036511">
    <property type="entry name" value="TGT-like_sf"/>
</dbReference>
<feature type="active site" description="Nucleophile" evidence="7">
    <location>
        <position position="265"/>
    </location>
</feature>
<feature type="binding site" evidence="7">
    <location>
        <position position="215"/>
    </location>
    <ligand>
        <name>substrate</name>
    </ligand>
</feature>
<dbReference type="InterPro" id="IPR050076">
    <property type="entry name" value="ArchSynthase1/Queuine_TRR"/>
</dbReference>
<dbReference type="Gene3D" id="3.20.20.105">
    <property type="entry name" value="Queuine tRNA-ribosyltransferase-like"/>
    <property type="match status" value="1"/>
</dbReference>
<feature type="domain" description="tRNA-guanine(15) transglycosylase-like" evidence="8">
    <location>
        <begin position="10"/>
        <end position="367"/>
    </location>
</feature>
<name>A0AAX3BD69_9SPIR</name>
<comment type="similarity">
    <text evidence="7">Belongs to the queuine tRNA-ribosyltransferase family.</text>
</comment>
<feature type="binding site" evidence="7">
    <location>
        <position position="188"/>
    </location>
    <ligand>
        <name>substrate</name>
    </ligand>
</feature>
<evidence type="ECO:0000313" key="9">
    <source>
        <dbReference type="EMBL" id="URA10075.1"/>
    </source>
</evidence>
<evidence type="ECO:0000256" key="5">
    <source>
        <dbReference type="ARBA" id="ARBA00022785"/>
    </source>
</evidence>
<dbReference type="GO" id="GO:0008479">
    <property type="term" value="F:tRNA-guanosine(34) queuine transglycosylase activity"/>
    <property type="evidence" value="ECO:0007669"/>
    <property type="project" value="UniProtKB-UniRule"/>
</dbReference>
<dbReference type="InterPro" id="IPR002616">
    <property type="entry name" value="tRNA_ribo_trans-like"/>
</dbReference>
<gene>
    <name evidence="7 9" type="primary">tgt</name>
    <name evidence="9" type="ORF">KDW03_11425</name>
</gene>
<evidence type="ECO:0000313" key="10">
    <source>
        <dbReference type="Proteomes" id="UP001056539"/>
    </source>
</evidence>
<protein>
    <recommendedName>
        <fullName evidence="7">Queuine tRNA-ribosyltransferase</fullName>
        <ecNumber evidence="7">2.4.2.29</ecNumber>
    </recommendedName>
    <alternativeName>
        <fullName evidence="7">Guanine insertion enzyme</fullName>
    </alternativeName>
    <alternativeName>
        <fullName evidence="7">tRNA-guanine transglycosylase</fullName>
    </alternativeName>
</protein>
<comment type="function">
    <text evidence="7">Catalyzes the base-exchange of a guanine (G) residue with the queuine precursor 7-aminomethyl-7-deazaguanine (PreQ1) at position 34 (anticodon wobble position) in tRNAs with GU(N) anticodons (tRNA-Asp, -Asn, -His and -Tyr). Catalysis occurs through a double-displacement mechanism. The nucleophile active site attacks the C1' of nucleotide 34 to detach the guanine base from the RNA, forming a covalent enzyme-RNA intermediate. The proton acceptor active site deprotonates the incoming PreQ1, allowing a nucleophilic attack on the C1' of the ribose to form the product. After dissociation, two additional enzymatic reactions on the tRNA convert PreQ1 to queuine (Q), resulting in the hypermodified nucleoside queuosine (7-(((4,5-cis-dihydroxy-2-cyclopenten-1-yl)amino)methyl)-7-deazaguanosine).</text>
</comment>
<proteinExistence type="inferred from homology"/>
<dbReference type="KEGG" id="taqu:KDW03_11425"/>
<feature type="binding site" evidence="7">
    <location>
        <position position="303"/>
    </location>
    <ligand>
        <name>Zn(2+)</name>
        <dbReference type="ChEBI" id="CHEBI:29105"/>
    </ligand>
</feature>
<dbReference type="HAMAP" id="MF_00168">
    <property type="entry name" value="Q_tRNA_Tgt"/>
    <property type="match status" value="1"/>
</dbReference>
<reference evidence="9" key="2">
    <citation type="submission" date="2022-06" db="EMBL/GenBank/DDBJ databases">
        <title>Thermospira aquatica gen. nov., sp. nov.</title>
        <authorList>
            <person name="Ben Ali Gam Z."/>
            <person name="Labat M."/>
        </authorList>
    </citation>
    <scope>NUCLEOTIDE SEQUENCE</scope>
    <source>
        <strain evidence="9">F1F22</strain>
    </source>
</reference>